<accession>A0ABW2U4Q2</accession>
<organism evidence="2 3">
    <name type="scientific">Hymenobacter humi</name>
    <dbReference type="NCBI Taxonomy" id="1411620"/>
    <lineage>
        <taxon>Bacteria</taxon>
        <taxon>Pseudomonadati</taxon>
        <taxon>Bacteroidota</taxon>
        <taxon>Cytophagia</taxon>
        <taxon>Cytophagales</taxon>
        <taxon>Hymenobacteraceae</taxon>
        <taxon>Hymenobacter</taxon>
    </lineage>
</organism>
<name>A0ABW2U4Q2_9BACT</name>
<feature type="chain" id="PRO_5045929002" description="DUF2807 domain-containing protein" evidence="1">
    <location>
        <begin position="24"/>
        <end position="241"/>
    </location>
</feature>
<reference evidence="3" key="1">
    <citation type="journal article" date="2019" name="Int. J. Syst. Evol. Microbiol.">
        <title>The Global Catalogue of Microorganisms (GCM) 10K type strain sequencing project: providing services to taxonomists for standard genome sequencing and annotation.</title>
        <authorList>
            <consortium name="The Broad Institute Genomics Platform"/>
            <consortium name="The Broad Institute Genome Sequencing Center for Infectious Disease"/>
            <person name="Wu L."/>
            <person name="Ma J."/>
        </authorList>
    </citation>
    <scope>NUCLEOTIDE SEQUENCE [LARGE SCALE GENOMIC DNA]</scope>
    <source>
        <strain evidence="3">JCM 19635</strain>
    </source>
</reference>
<gene>
    <name evidence="2" type="ORF">ACFQT0_10860</name>
</gene>
<protein>
    <recommendedName>
        <fullName evidence="4">DUF2807 domain-containing protein</fullName>
    </recommendedName>
</protein>
<keyword evidence="1" id="KW-0732">Signal</keyword>
<proteinExistence type="predicted"/>
<feature type="signal peptide" evidence="1">
    <location>
        <begin position="1"/>
        <end position="23"/>
    </location>
</feature>
<evidence type="ECO:0008006" key="4">
    <source>
        <dbReference type="Google" id="ProtNLM"/>
    </source>
</evidence>
<evidence type="ECO:0000256" key="1">
    <source>
        <dbReference type="SAM" id="SignalP"/>
    </source>
</evidence>
<evidence type="ECO:0000313" key="3">
    <source>
        <dbReference type="Proteomes" id="UP001596513"/>
    </source>
</evidence>
<dbReference type="EMBL" id="JBHTEK010000001">
    <property type="protein sequence ID" value="MFC7667831.1"/>
    <property type="molecule type" value="Genomic_DNA"/>
</dbReference>
<comment type="caution">
    <text evidence="2">The sequence shown here is derived from an EMBL/GenBank/DDBJ whole genome shotgun (WGS) entry which is preliminary data.</text>
</comment>
<evidence type="ECO:0000313" key="2">
    <source>
        <dbReference type="EMBL" id="MFC7667831.1"/>
    </source>
</evidence>
<sequence>MKNSLKFLTAAGLLLLGSLTAYNAALSSEYRLGAYKNPLHNYTLLPQRDFSTVHLPAAGMMQVRVEAGPFGVYVNKRAADYVRVSQQGAQLTVALNFPKEKEYLGPGDAVLIRCPRLTDLTAGSTYTLAGRTIRPRRLTYSSTTTLQGFAQDSLRLVQDDAAQVALAHNRLGNLQAVVGQNPGSTAQLEVNPTNVLRSASIRVDKQGRFVGENVALPAVRWQLGDSARVELSGAALKGVVR</sequence>
<dbReference type="RefSeq" id="WP_380202674.1">
    <property type="nucleotide sequence ID" value="NZ_JBHTEK010000001.1"/>
</dbReference>
<dbReference type="Proteomes" id="UP001596513">
    <property type="component" value="Unassembled WGS sequence"/>
</dbReference>
<keyword evidence="3" id="KW-1185">Reference proteome</keyword>